<dbReference type="PANTHER" id="PTHR34310">
    <property type="entry name" value="DUF427 DOMAIN PROTEIN (AFU_ORTHOLOGUE AFUA_3G02220)"/>
    <property type="match status" value="1"/>
</dbReference>
<dbReference type="Pfam" id="PF04248">
    <property type="entry name" value="NTP_transf_9"/>
    <property type="match status" value="1"/>
</dbReference>
<dbReference type="PANTHER" id="PTHR34310:SF9">
    <property type="entry name" value="BLR5716 PROTEIN"/>
    <property type="match status" value="1"/>
</dbReference>
<dbReference type="RefSeq" id="WP_308489370.1">
    <property type="nucleotide sequence ID" value="NZ_JAVFCB010000005.1"/>
</dbReference>
<keyword evidence="3" id="KW-1185">Reference proteome</keyword>
<sequence length="266" mass="29454">MGMDGTEAGAIDMERQQRRLTGRLRWAGAHRRVRAFAEGRAVADSRDTRIVWEPGRVVAQYAVPIADLDAELVDGEPFVPADRLPGVLTPRNPFAMHSTTGTAWSLRLPSGAVLAGAAFVPDDPALSAHALLDWRAFDEWREEDEVVVGHPHDPFQRIDCLASDQHVVVRTGDVVLAETTRPVLLRETHLQDRWYIPRADVRMDLLVPSDSRTVCAYKGTASYWSTALGDRVISDVAWSYETPLHDGAPIGGMLCFYDDRVTVEVG</sequence>
<reference evidence="2 3" key="1">
    <citation type="submission" date="2023-08" db="EMBL/GenBank/DDBJ databases">
        <title>Microbacterium sp. nov., isolated from a waste landfill.</title>
        <authorList>
            <person name="Wen W."/>
        </authorList>
    </citation>
    <scope>NUCLEOTIDE SEQUENCE [LARGE SCALE GENOMIC DNA]</scope>
    <source>
        <strain evidence="2 3">ASV81</strain>
    </source>
</reference>
<gene>
    <name evidence="2" type="ORF">RBR11_10980</name>
</gene>
<dbReference type="Proteomes" id="UP001230289">
    <property type="component" value="Unassembled WGS sequence"/>
</dbReference>
<dbReference type="EMBL" id="JAVFCB010000005">
    <property type="protein sequence ID" value="MDQ4214436.1"/>
    <property type="molecule type" value="Genomic_DNA"/>
</dbReference>
<dbReference type="InterPro" id="IPR038694">
    <property type="entry name" value="DUF427_sf"/>
</dbReference>
<feature type="domain" description="DUF427" evidence="1">
    <location>
        <begin position="167"/>
        <end position="258"/>
    </location>
</feature>
<proteinExistence type="predicted"/>
<evidence type="ECO:0000259" key="1">
    <source>
        <dbReference type="Pfam" id="PF04248"/>
    </source>
</evidence>
<organism evidence="2 3">
    <name type="scientific">Microbacterium capsulatum</name>
    <dbReference type="NCBI Taxonomy" id="3041921"/>
    <lineage>
        <taxon>Bacteria</taxon>
        <taxon>Bacillati</taxon>
        <taxon>Actinomycetota</taxon>
        <taxon>Actinomycetes</taxon>
        <taxon>Micrococcales</taxon>
        <taxon>Microbacteriaceae</taxon>
        <taxon>Microbacterium</taxon>
    </lineage>
</organism>
<evidence type="ECO:0000313" key="2">
    <source>
        <dbReference type="EMBL" id="MDQ4214436.1"/>
    </source>
</evidence>
<comment type="caution">
    <text evidence="2">The sequence shown here is derived from an EMBL/GenBank/DDBJ whole genome shotgun (WGS) entry which is preliminary data.</text>
</comment>
<evidence type="ECO:0000313" key="3">
    <source>
        <dbReference type="Proteomes" id="UP001230289"/>
    </source>
</evidence>
<protein>
    <submittedName>
        <fullName evidence="2">DUF427 domain-containing protein</fullName>
    </submittedName>
</protein>
<dbReference type="InterPro" id="IPR007361">
    <property type="entry name" value="DUF427"/>
</dbReference>
<name>A0ABU0XH26_9MICO</name>
<accession>A0ABU0XH26</accession>
<dbReference type="Gene3D" id="2.170.150.40">
    <property type="entry name" value="Domain of unknown function (DUF427)"/>
    <property type="match status" value="2"/>
</dbReference>